<dbReference type="Gene3D" id="1.25.10.10">
    <property type="entry name" value="Leucine-rich Repeat Variant"/>
    <property type="match status" value="1"/>
</dbReference>
<keyword evidence="6" id="KW-1185">Reference proteome</keyword>
<evidence type="ECO:0000256" key="2">
    <source>
        <dbReference type="ARBA" id="ARBA00022448"/>
    </source>
</evidence>
<dbReference type="InterPro" id="IPR016024">
    <property type="entry name" value="ARM-type_fold"/>
</dbReference>
<dbReference type="SMART" id="SM00185">
    <property type="entry name" value="ARM"/>
    <property type="match status" value="5"/>
</dbReference>
<dbReference type="InterPro" id="IPR011989">
    <property type="entry name" value="ARM-like"/>
</dbReference>
<accession>A0AAN4Z0G8</accession>
<keyword evidence="4" id="KW-0175">Coiled coil</keyword>
<gene>
    <name evidence="5" type="ORF">PMAYCL1PPCAC_01741</name>
</gene>
<proteinExistence type="inferred from homology"/>
<evidence type="ECO:0000256" key="4">
    <source>
        <dbReference type="SAM" id="Coils"/>
    </source>
</evidence>
<feature type="non-terminal residue" evidence="5">
    <location>
        <position position="1"/>
    </location>
</feature>
<feature type="coiled-coil region" evidence="4">
    <location>
        <begin position="1"/>
        <end position="82"/>
    </location>
</feature>
<evidence type="ECO:0000256" key="1">
    <source>
        <dbReference type="ARBA" id="ARBA00010394"/>
    </source>
</evidence>
<evidence type="ECO:0000313" key="6">
    <source>
        <dbReference type="Proteomes" id="UP001328107"/>
    </source>
</evidence>
<organism evidence="5 6">
    <name type="scientific">Pristionchus mayeri</name>
    <dbReference type="NCBI Taxonomy" id="1317129"/>
    <lineage>
        <taxon>Eukaryota</taxon>
        <taxon>Metazoa</taxon>
        <taxon>Ecdysozoa</taxon>
        <taxon>Nematoda</taxon>
        <taxon>Chromadorea</taxon>
        <taxon>Rhabditida</taxon>
        <taxon>Rhabditina</taxon>
        <taxon>Diplogasteromorpha</taxon>
        <taxon>Diplogasteroidea</taxon>
        <taxon>Neodiplogasteridae</taxon>
        <taxon>Pristionchus</taxon>
    </lineage>
</organism>
<dbReference type="SUPFAM" id="SSF48371">
    <property type="entry name" value="ARM repeat"/>
    <property type="match status" value="1"/>
</dbReference>
<comment type="similarity">
    <text evidence="1">Belongs to the importin alpha family.</text>
</comment>
<evidence type="ECO:0000256" key="3">
    <source>
        <dbReference type="ARBA" id="ARBA00022927"/>
    </source>
</evidence>
<evidence type="ECO:0000313" key="5">
    <source>
        <dbReference type="EMBL" id="GMR31546.1"/>
    </source>
</evidence>
<dbReference type="EMBL" id="BTRK01000001">
    <property type="protein sequence ID" value="GMR31546.1"/>
    <property type="molecule type" value="Genomic_DNA"/>
</dbReference>
<keyword evidence="2" id="KW-0813">Transport</keyword>
<dbReference type="InterPro" id="IPR000225">
    <property type="entry name" value="Armadillo"/>
</dbReference>
<dbReference type="Proteomes" id="UP001328107">
    <property type="component" value="Unassembled WGS sequence"/>
</dbReference>
<dbReference type="GO" id="GO:0015031">
    <property type="term" value="P:protein transport"/>
    <property type="evidence" value="ECO:0007669"/>
    <property type="project" value="UniProtKB-KW"/>
</dbReference>
<comment type="caution">
    <text evidence="5">The sequence shown here is derived from an EMBL/GenBank/DDBJ whole genome shotgun (WGS) entry which is preliminary data.</text>
</comment>
<protein>
    <recommendedName>
        <fullName evidence="7">Armadillo repeat containing protein</fullName>
    </recommendedName>
</protein>
<dbReference type="PANTHER" id="PTHR23316">
    <property type="entry name" value="IMPORTIN ALPHA"/>
    <property type="match status" value="1"/>
</dbReference>
<dbReference type="Pfam" id="PF00514">
    <property type="entry name" value="Arm"/>
    <property type="match status" value="1"/>
</dbReference>
<evidence type="ECO:0008006" key="7">
    <source>
        <dbReference type="Google" id="ProtNLM"/>
    </source>
</evidence>
<reference evidence="6" key="1">
    <citation type="submission" date="2022-10" db="EMBL/GenBank/DDBJ databases">
        <title>Genome assembly of Pristionchus species.</title>
        <authorList>
            <person name="Yoshida K."/>
            <person name="Sommer R.J."/>
        </authorList>
    </citation>
    <scope>NUCLEOTIDE SEQUENCE [LARGE SCALE GENOMIC DNA]</scope>
    <source>
        <strain evidence="6">RS5460</strain>
    </source>
</reference>
<name>A0AAN4Z0G8_9BILA</name>
<keyword evidence="3" id="KW-0653">Protein transport</keyword>
<sequence length="607" mass="68967">LENQLEQLEKENKDLRQRAEKAEKNVEGLNKSIIGLTNLLSEERIRSFEDRKRELECRLRDKERINELSIQLAQERNRANDECMNGLKDRLIDQERMKSITKQVDEMMIYDTLKQKERMRMEAPAEENEMGVDYEGPGITPCGEDKCEKVTPASNKTLQLEVGWKLEVAKDKKKEDEPEKKFDELCREMVEPLKNNPTKYHWHNAIEILSRMSKMEEYPGKEMFGYGIVPLLVKGLSVDVVKSGAIGPLIRLMTHSNDKLAEEATEAVGEIADQSEQIRDLVLKNRVTEALTTLCDKLPKLPISFVREIADTYAKICCPGDSISQMSIEVLGVMVPSLFRLLNYEDREVRENMLATLTHITYETDQCKIVFNSGFLPLVFKNLNDDHDQIVENALMVFDNMAQGDDTLMQAVFDMGGLDVLPALMRKKAGNANIIRCCCWIIESVLGGTEGQKQAAIDKGLLTMIIKIMRTGESECRKLCCRAVATFVKKGTVAHIKSVIEEKPMSSLAAMLTLKGEERVHEALEVIEKLLVTANPKQLKTLKEEAKVAGVIWNIKKLQENGNNKVRNLAMKILSEYFTDDIEVVNVSCEKKGNSPNEKKKVKRMKH</sequence>
<dbReference type="AlphaFoldDB" id="A0AAN4Z0G8"/>